<feature type="coiled-coil region" evidence="1">
    <location>
        <begin position="21"/>
        <end position="48"/>
    </location>
</feature>
<accession>A9UY84</accession>
<name>A9UY84_MONBE</name>
<dbReference type="AlphaFoldDB" id="A9UY84"/>
<feature type="signal peptide" evidence="3">
    <location>
        <begin position="1"/>
        <end position="21"/>
    </location>
</feature>
<keyword evidence="5" id="KW-1185">Reference proteome</keyword>
<evidence type="ECO:0000256" key="2">
    <source>
        <dbReference type="SAM" id="Phobius"/>
    </source>
</evidence>
<reference evidence="4 5" key="1">
    <citation type="journal article" date="2008" name="Nature">
        <title>The genome of the choanoflagellate Monosiga brevicollis and the origin of metazoans.</title>
        <authorList>
            <consortium name="JGI Sequencing"/>
            <person name="King N."/>
            <person name="Westbrook M.J."/>
            <person name="Young S.L."/>
            <person name="Kuo A."/>
            <person name="Abedin M."/>
            <person name="Chapman J."/>
            <person name="Fairclough S."/>
            <person name="Hellsten U."/>
            <person name="Isogai Y."/>
            <person name="Letunic I."/>
            <person name="Marr M."/>
            <person name="Pincus D."/>
            <person name="Putnam N."/>
            <person name="Rokas A."/>
            <person name="Wright K.J."/>
            <person name="Zuzow R."/>
            <person name="Dirks W."/>
            <person name="Good M."/>
            <person name="Goodstein D."/>
            <person name="Lemons D."/>
            <person name="Li W."/>
            <person name="Lyons J.B."/>
            <person name="Morris A."/>
            <person name="Nichols S."/>
            <person name="Richter D.J."/>
            <person name="Salamov A."/>
            <person name="Bork P."/>
            <person name="Lim W.A."/>
            <person name="Manning G."/>
            <person name="Miller W.T."/>
            <person name="McGinnis W."/>
            <person name="Shapiro H."/>
            <person name="Tjian R."/>
            <person name="Grigoriev I.V."/>
            <person name="Rokhsar D."/>
        </authorList>
    </citation>
    <scope>NUCLEOTIDE SEQUENCE [LARGE SCALE GENOMIC DNA]</scope>
    <source>
        <strain evidence="5">MX1 / ATCC 50154</strain>
    </source>
</reference>
<keyword evidence="2" id="KW-0812">Transmembrane</keyword>
<feature type="chain" id="PRO_5002742553" evidence="3">
    <location>
        <begin position="22"/>
        <end position="164"/>
    </location>
</feature>
<dbReference type="GeneID" id="5890692"/>
<sequence length="164" mass="18676">MPWRHSLFLLTFAMACSDCTAVTVEAERDQLQVQVARLEQQQKQQTRMTSSTRGLQRTLLTPPSRAALSHNSLFTQDADGTRVLSASVAMHDPQTLLRRNQQLMNENLQLRDEVVRLREENKDLLLFAKVCPRLHSWVVGRLGRLCLALLLLCALMILLVCKPQ</sequence>
<evidence type="ECO:0000256" key="1">
    <source>
        <dbReference type="SAM" id="Coils"/>
    </source>
</evidence>
<keyword evidence="2" id="KW-1133">Transmembrane helix</keyword>
<gene>
    <name evidence="4" type="ORF">MONBRDRAFT_24952</name>
</gene>
<proteinExistence type="predicted"/>
<protein>
    <submittedName>
        <fullName evidence="4">Uncharacterized protein</fullName>
    </submittedName>
</protein>
<organism evidence="4 5">
    <name type="scientific">Monosiga brevicollis</name>
    <name type="common">Choanoflagellate</name>
    <dbReference type="NCBI Taxonomy" id="81824"/>
    <lineage>
        <taxon>Eukaryota</taxon>
        <taxon>Choanoflagellata</taxon>
        <taxon>Craspedida</taxon>
        <taxon>Salpingoecidae</taxon>
        <taxon>Monosiga</taxon>
    </lineage>
</organism>
<feature type="transmembrane region" description="Helical" evidence="2">
    <location>
        <begin position="142"/>
        <end position="161"/>
    </location>
</feature>
<dbReference type="KEGG" id="mbr:MONBRDRAFT_24952"/>
<dbReference type="RefSeq" id="XP_001745402.1">
    <property type="nucleotide sequence ID" value="XM_001745350.1"/>
</dbReference>
<keyword evidence="3" id="KW-0732">Signal</keyword>
<evidence type="ECO:0000313" key="5">
    <source>
        <dbReference type="Proteomes" id="UP000001357"/>
    </source>
</evidence>
<evidence type="ECO:0000313" key="4">
    <source>
        <dbReference type="EMBL" id="EDQ89980.1"/>
    </source>
</evidence>
<keyword evidence="2" id="KW-0472">Membrane</keyword>
<dbReference type="Proteomes" id="UP000001357">
    <property type="component" value="Unassembled WGS sequence"/>
</dbReference>
<dbReference type="EMBL" id="CH991549">
    <property type="protein sequence ID" value="EDQ89980.1"/>
    <property type="molecule type" value="Genomic_DNA"/>
</dbReference>
<keyword evidence="1" id="KW-0175">Coiled coil</keyword>
<dbReference type="PROSITE" id="PS51257">
    <property type="entry name" value="PROKAR_LIPOPROTEIN"/>
    <property type="match status" value="1"/>
</dbReference>
<evidence type="ECO:0000256" key="3">
    <source>
        <dbReference type="SAM" id="SignalP"/>
    </source>
</evidence>
<dbReference type="InParanoid" id="A9UY84"/>